<evidence type="ECO:0000313" key="8">
    <source>
        <dbReference type="EMBL" id="MCG2613330.1"/>
    </source>
</evidence>
<name>A0ABS9KLX7_9BACT</name>
<dbReference type="InterPro" id="IPR013325">
    <property type="entry name" value="RNA_pol_sigma_r2"/>
</dbReference>
<dbReference type="NCBIfam" id="TIGR02937">
    <property type="entry name" value="sigma70-ECF"/>
    <property type="match status" value="1"/>
</dbReference>
<evidence type="ECO:0000256" key="5">
    <source>
        <dbReference type="ARBA" id="ARBA00023163"/>
    </source>
</evidence>
<evidence type="ECO:0000256" key="2">
    <source>
        <dbReference type="ARBA" id="ARBA00023015"/>
    </source>
</evidence>
<dbReference type="SUPFAM" id="SSF88946">
    <property type="entry name" value="Sigma2 domain of RNA polymerase sigma factors"/>
    <property type="match status" value="1"/>
</dbReference>
<evidence type="ECO:0000259" key="7">
    <source>
        <dbReference type="Pfam" id="PF08281"/>
    </source>
</evidence>
<dbReference type="Proteomes" id="UP001165367">
    <property type="component" value="Unassembled WGS sequence"/>
</dbReference>
<evidence type="ECO:0000259" key="6">
    <source>
        <dbReference type="Pfam" id="PF04542"/>
    </source>
</evidence>
<evidence type="ECO:0000313" key="9">
    <source>
        <dbReference type="Proteomes" id="UP001165367"/>
    </source>
</evidence>
<keyword evidence="9" id="KW-1185">Reference proteome</keyword>
<keyword evidence="4" id="KW-0238">DNA-binding</keyword>
<keyword evidence="5" id="KW-0804">Transcription</keyword>
<comment type="caution">
    <text evidence="8">The sequence shown here is derived from an EMBL/GenBank/DDBJ whole genome shotgun (WGS) entry which is preliminary data.</text>
</comment>
<comment type="similarity">
    <text evidence="1">Belongs to the sigma-70 factor family. ECF subfamily.</text>
</comment>
<protein>
    <submittedName>
        <fullName evidence="8">Sigma-70 family RNA polymerase sigma factor</fullName>
    </submittedName>
</protein>
<proteinExistence type="inferred from homology"/>
<dbReference type="InterPro" id="IPR013324">
    <property type="entry name" value="RNA_pol_sigma_r3/r4-like"/>
</dbReference>
<dbReference type="RefSeq" id="WP_237868559.1">
    <property type="nucleotide sequence ID" value="NZ_JAKLTR010000002.1"/>
</dbReference>
<dbReference type="PANTHER" id="PTHR43133:SF8">
    <property type="entry name" value="RNA POLYMERASE SIGMA FACTOR HI_1459-RELATED"/>
    <property type="match status" value="1"/>
</dbReference>
<reference evidence="8" key="1">
    <citation type="submission" date="2022-01" db="EMBL/GenBank/DDBJ databases">
        <authorList>
            <person name="Jo J.-H."/>
            <person name="Im W.-T."/>
        </authorList>
    </citation>
    <scope>NUCLEOTIDE SEQUENCE</scope>
    <source>
        <strain evidence="8">NA20</strain>
    </source>
</reference>
<dbReference type="CDD" id="cd06171">
    <property type="entry name" value="Sigma70_r4"/>
    <property type="match status" value="1"/>
</dbReference>
<dbReference type="Pfam" id="PF04542">
    <property type="entry name" value="Sigma70_r2"/>
    <property type="match status" value="1"/>
</dbReference>
<gene>
    <name evidence="8" type="ORF">LZZ85_03525</name>
</gene>
<keyword evidence="2" id="KW-0805">Transcription regulation</keyword>
<dbReference type="InterPro" id="IPR036388">
    <property type="entry name" value="WH-like_DNA-bd_sf"/>
</dbReference>
<dbReference type="EMBL" id="JAKLTR010000002">
    <property type="protein sequence ID" value="MCG2613330.1"/>
    <property type="molecule type" value="Genomic_DNA"/>
</dbReference>
<accession>A0ABS9KLX7</accession>
<evidence type="ECO:0000256" key="1">
    <source>
        <dbReference type="ARBA" id="ARBA00010641"/>
    </source>
</evidence>
<feature type="domain" description="RNA polymerase sigma factor 70 region 4 type 2" evidence="7">
    <location>
        <begin position="111"/>
        <end position="154"/>
    </location>
</feature>
<dbReference type="Gene3D" id="1.10.10.10">
    <property type="entry name" value="Winged helix-like DNA-binding domain superfamily/Winged helix DNA-binding domain"/>
    <property type="match status" value="1"/>
</dbReference>
<keyword evidence="3" id="KW-0731">Sigma factor</keyword>
<dbReference type="Pfam" id="PF08281">
    <property type="entry name" value="Sigma70_r4_2"/>
    <property type="match status" value="1"/>
</dbReference>
<dbReference type="InterPro" id="IPR014284">
    <property type="entry name" value="RNA_pol_sigma-70_dom"/>
</dbReference>
<organism evidence="8 9">
    <name type="scientific">Terrimonas ginsenosidimutans</name>
    <dbReference type="NCBI Taxonomy" id="2908004"/>
    <lineage>
        <taxon>Bacteria</taxon>
        <taxon>Pseudomonadati</taxon>
        <taxon>Bacteroidota</taxon>
        <taxon>Chitinophagia</taxon>
        <taxon>Chitinophagales</taxon>
        <taxon>Chitinophagaceae</taxon>
        <taxon>Terrimonas</taxon>
    </lineage>
</organism>
<dbReference type="InterPro" id="IPR007627">
    <property type="entry name" value="RNA_pol_sigma70_r2"/>
</dbReference>
<dbReference type="SUPFAM" id="SSF88659">
    <property type="entry name" value="Sigma3 and sigma4 domains of RNA polymerase sigma factors"/>
    <property type="match status" value="1"/>
</dbReference>
<dbReference type="PANTHER" id="PTHR43133">
    <property type="entry name" value="RNA POLYMERASE ECF-TYPE SIGMA FACTO"/>
    <property type="match status" value="1"/>
</dbReference>
<evidence type="ECO:0000256" key="3">
    <source>
        <dbReference type="ARBA" id="ARBA00023082"/>
    </source>
</evidence>
<dbReference type="Gene3D" id="1.10.1740.10">
    <property type="match status" value="1"/>
</dbReference>
<dbReference type="InterPro" id="IPR039425">
    <property type="entry name" value="RNA_pol_sigma-70-like"/>
</dbReference>
<dbReference type="InterPro" id="IPR013249">
    <property type="entry name" value="RNA_pol_sigma70_r4_t2"/>
</dbReference>
<evidence type="ECO:0000256" key="4">
    <source>
        <dbReference type="ARBA" id="ARBA00023125"/>
    </source>
</evidence>
<sequence>MQEGDEQAFTVLYGHYGPRLYVNILRMVKDQVQAEEIVQELFTRIWQQRRHKAIAENFQGYIYRIGQNLVYDFYRSLKRDAQLLEKFRVFAQQHYEHIEEALQDKQHHIFLQQAMKQLSPQQRRVYELVKINGHTYKQAAEILGISPLTVKEYLVATNKLIRNYILANTDAAAILIVSWSLYFGLH</sequence>
<feature type="domain" description="RNA polymerase sigma-70 region 2" evidence="6">
    <location>
        <begin position="12"/>
        <end position="79"/>
    </location>
</feature>